<reference evidence="7" key="2">
    <citation type="submission" date="2013-10" db="EMBL/GenBank/DDBJ databases">
        <authorList>
            <person name="Aslett M."/>
        </authorList>
    </citation>
    <scope>NUCLEOTIDE SEQUENCE [LARGE SCALE GENOMIC DNA]</scope>
    <source>
        <strain evidence="7">Houghton</strain>
    </source>
</reference>
<dbReference type="GO" id="GO:0003774">
    <property type="term" value="F:cytoskeletal motor activity"/>
    <property type="evidence" value="ECO:0007669"/>
    <property type="project" value="InterPro"/>
</dbReference>
<dbReference type="GO" id="GO:0016459">
    <property type="term" value="C:myosin complex"/>
    <property type="evidence" value="ECO:0007669"/>
    <property type="project" value="UniProtKB-KW"/>
</dbReference>
<protein>
    <recommendedName>
        <fullName evidence="6">Myosin motor domain-containing protein</fullName>
    </recommendedName>
</protein>
<evidence type="ECO:0000313" key="8">
    <source>
        <dbReference type="Proteomes" id="UP000030754"/>
    </source>
</evidence>
<dbReference type="OrthoDB" id="331205at2759"/>
<accession>U6MSB1</accession>
<dbReference type="InterPro" id="IPR027417">
    <property type="entry name" value="P-loop_NTPase"/>
</dbReference>
<keyword evidence="4" id="KW-0518">Myosin</keyword>
<dbReference type="GeneID" id="25470606"/>
<dbReference type="RefSeq" id="XP_013433836.1">
    <property type="nucleotide sequence ID" value="XM_013578382.1"/>
</dbReference>
<dbReference type="VEuPathDB" id="ToxoDB:ENH_00004140"/>
<dbReference type="PROSITE" id="PS51456">
    <property type="entry name" value="MYOSIN_MOTOR"/>
    <property type="match status" value="1"/>
</dbReference>
<evidence type="ECO:0000256" key="1">
    <source>
        <dbReference type="ARBA" id="ARBA00022741"/>
    </source>
</evidence>
<evidence type="ECO:0000313" key="7">
    <source>
        <dbReference type="EMBL" id="CDJ65369.1"/>
    </source>
</evidence>
<name>U6MSB1_9EIME</name>
<feature type="region of interest" description="Disordered" evidence="5">
    <location>
        <begin position="1085"/>
        <end position="1124"/>
    </location>
</feature>
<evidence type="ECO:0000259" key="6">
    <source>
        <dbReference type="PROSITE" id="PS51456"/>
    </source>
</evidence>
<evidence type="ECO:0000256" key="2">
    <source>
        <dbReference type="ARBA" id="ARBA00022840"/>
    </source>
</evidence>
<evidence type="ECO:0000256" key="5">
    <source>
        <dbReference type="SAM" id="MobiDB-lite"/>
    </source>
</evidence>
<dbReference type="GO" id="GO:0003779">
    <property type="term" value="F:actin binding"/>
    <property type="evidence" value="ECO:0007669"/>
    <property type="project" value="UniProtKB-KW"/>
</dbReference>
<feature type="domain" description="Myosin motor" evidence="6">
    <location>
        <begin position="1"/>
        <end position="87"/>
    </location>
</feature>
<dbReference type="Pfam" id="PF00063">
    <property type="entry name" value="Myosin_head"/>
    <property type="match status" value="1"/>
</dbReference>
<dbReference type="Proteomes" id="UP000030754">
    <property type="component" value="Unassembled WGS sequence"/>
</dbReference>
<keyword evidence="2" id="KW-0067">ATP-binding</keyword>
<keyword evidence="4" id="KW-0505">Motor protein</keyword>
<organism evidence="7 8">
    <name type="scientific">Eimeria necatrix</name>
    <dbReference type="NCBI Taxonomy" id="51315"/>
    <lineage>
        <taxon>Eukaryota</taxon>
        <taxon>Sar</taxon>
        <taxon>Alveolata</taxon>
        <taxon>Apicomplexa</taxon>
        <taxon>Conoidasida</taxon>
        <taxon>Coccidia</taxon>
        <taxon>Eucoccidiorida</taxon>
        <taxon>Eimeriorina</taxon>
        <taxon>Eimeriidae</taxon>
        <taxon>Eimeria</taxon>
    </lineage>
</organism>
<dbReference type="GO" id="GO:0005524">
    <property type="term" value="F:ATP binding"/>
    <property type="evidence" value="ECO:0007669"/>
    <property type="project" value="UniProtKB-KW"/>
</dbReference>
<gene>
    <name evidence="7" type="ORF">ENH_00004140</name>
</gene>
<keyword evidence="1" id="KW-0547">Nucleotide-binding</keyword>
<keyword evidence="8" id="KW-1185">Reference proteome</keyword>
<reference evidence="7" key="1">
    <citation type="submission" date="2013-10" db="EMBL/GenBank/DDBJ databases">
        <title>Genomic analysis of the causative agents of coccidiosis in chickens.</title>
        <authorList>
            <person name="Reid A.J."/>
            <person name="Blake D."/>
            <person name="Billington K."/>
            <person name="Browne H."/>
            <person name="Dunn M."/>
            <person name="Hung S."/>
            <person name="Kawahara F."/>
            <person name="Miranda-Saavedra D."/>
            <person name="Mourier T."/>
            <person name="Nagra H."/>
            <person name="Otto T.D."/>
            <person name="Rawlings N."/>
            <person name="Sanchez A."/>
            <person name="Sanders M."/>
            <person name="Subramaniam C."/>
            <person name="Tay Y."/>
            <person name="Dear P."/>
            <person name="Doerig C."/>
            <person name="Gruber A."/>
            <person name="Parkinson J."/>
            <person name="Shirley M."/>
            <person name="Wan K.L."/>
            <person name="Berriman M."/>
            <person name="Tomley F."/>
            <person name="Pain A."/>
        </authorList>
    </citation>
    <scope>NUCLEOTIDE SEQUENCE [LARGE SCALE GENOMIC DNA]</scope>
    <source>
        <strain evidence="7">Houghton</strain>
    </source>
</reference>
<dbReference type="AlphaFoldDB" id="U6MSB1"/>
<evidence type="ECO:0000256" key="4">
    <source>
        <dbReference type="PROSITE-ProRule" id="PRU00782"/>
    </source>
</evidence>
<dbReference type="Gene3D" id="1.20.58.530">
    <property type="match status" value="1"/>
</dbReference>
<feature type="compositionally biased region" description="Low complexity" evidence="5">
    <location>
        <begin position="1105"/>
        <end position="1116"/>
    </location>
</feature>
<dbReference type="SUPFAM" id="SSF52540">
    <property type="entry name" value="P-loop containing nucleoside triphosphate hydrolases"/>
    <property type="match status" value="1"/>
</dbReference>
<comment type="caution">
    <text evidence="4">Lacks conserved residue(s) required for the propagation of feature annotation.</text>
</comment>
<dbReference type="PANTHER" id="PTHR13140">
    <property type="entry name" value="MYOSIN"/>
    <property type="match status" value="1"/>
</dbReference>
<proteinExistence type="inferred from homology"/>
<dbReference type="InterPro" id="IPR001609">
    <property type="entry name" value="Myosin_head_motor_dom-like"/>
</dbReference>
<dbReference type="EMBL" id="HG723134">
    <property type="protein sequence ID" value="CDJ65369.1"/>
    <property type="molecule type" value="Genomic_DNA"/>
</dbReference>
<keyword evidence="3 4" id="KW-0009">Actin-binding</keyword>
<sequence>MHGLPFDWLTYIVADAVVKTFIQLFLCASVCFREWSDIVLDIYGFESFGLENGLEQLCINYANEKQQQLFVQQVIEEEVALYIREGIANPAVAAGQNLKSPLQSAQPDSKLQERSHRSDPNISFKANLQRSLLSSLPDTSALLRELQEGVFRRLDDSCRLLAQGQARDDIHFWKDLFAYCASLKEHSQHLADKHNSQKADQEILTPRDHRILFCLKGTNGMQAAEAAASGRLLQHLEQADLNLIGLVGAQQLAAVGAGGKLAGTLSTAGKVQERVFAVKHFAGTVLYGTDGWLDLNNDRCRPGTFICGVSLVCFKASAYGEAAALMTDPAKFFETPGDLCRLITAIQRLRLRVAVRIIVHVHPKLLWLQRRAFLMRKIKQEAATAALRVMLLKKHILIPLQKRAKRRLSIRRGLGSLERFMSHHSARIWQTFKAAVAKPEELTRVPSALRAQQSKQNSTSGEMLHGSEVDVCSDDAQKEAPTAQSQPQTHAHPWNTRLIHFTTGGLQGSAQRHCVAAHVGSNLYCMDASELFSEEEFQPFIGVSEEKQPNKSLQSLPQEPLAERHHAKRYQKFDAQLHTNHAERGDHHSCTTVMVSQSSLVCIAKHPCHTGLLLAADSAANLVQLAASGCRCESLTMTNALLRDSAPTTSTASGEPSTSLPALDSRARLLAKAASRCSASDKKHTSKCSAMPCCNVPAYNGNQDFPLVARLEGHMLEAESPLLSHTTHKTLPPETWLPRDLFDEIIHTPQDQLSHTRHPRPPTVRPLSVSFASPITADYAIIVCLVQGKSSKNNNNNSSSSGIGSLTLVLVDLLRREPAGWIPLSFASHDLSICARRNSAYLQQLSQTAFPGSNTNAGKIKNAAAELRAARNPLLTARTRSTMLSTIRLQPLWGNVWAVTGPSLLAIFSINLRYLQHPPEELEAQSGIRDPPLRLLWNLASVPRVSGMSLEVAEEWFTGCTYTRLAPAALSSVSGTDPIIQALQLMPFGEVTRALEAKMQRLLLLSTADDSLVLLQWSEGSCGFASGSGNLVLLDQIRLPFPVLQFMRQRPGRGTTWPCSEPSPGENEGRLLRSFPWEASSLLGTVSENGTAGDHPERIAENVDSDSSTTGGTTDTCDSEQGYTKSHGCSNIRFRLGGMRSLRRDFRSYEIALVDKRSGRILRDLDQDNLRSSHDGAESGSEFLAVAPLPSLPGVLVSVVSNHVVRHSN</sequence>
<comment type="similarity">
    <text evidence="4">Belongs to the TRAFAC class myosin-kinesin ATPase superfamily. Myosin family.</text>
</comment>
<feature type="compositionally biased region" description="Polar residues" evidence="5">
    <location>
        <begin position="99"/>
        <end position="109"/>
    </location>
</feature>
<feature type="region of interest" description="Disordered" evidence="5">
    <location>
        <begin position="99"/>
        <end position="118"/>
    </location>
</feature>
<evidence type="ECO:0000256" key="3">
    <source>
        <dbReference type="ARBA" id="ARBA00023203"/>
    </source>
</evidence>